<dbReference type="EMBL" id="KQ241664">
    <property type="protein sequence ID" value="KNC86183.1"/>
    <property type="molecule type" value="Genomic_DNA"/>
</dbReference>
<dbReference type="GO" id="GO:0000139">
    <property type="term" value="C:Golgi membrane"/>
    <property type="evidence" value="ECO:0007669"/>
    <property type="project" value="UniProtKB-SubCell"/>
</dbReference>
<sequence>MLTTQNRTIEQILTGGIYTVYDTMSSATLRSRGGSGAGGMLKQRKGESVTRAPSNAHDVRDEAELEEKYGKDCKLTLMDEMMLMGLDPKAGYTSFFNDSISTGLRGAVLIELALRNRIGLKTTNGSRNLSLDRRPVVVLDSAPTGEVVLDEALKNIGSCSETVATWIEYLSGEAWNPLKLKYQLHHVRERLSKGLCEKGILTTAQQNFYVFDVTTHPVIDDKARDEVTLRLQDSLMSKWQSDKNRIDDRDLARIILAHASDVLDQTFSELEDEAYELATEHAQEILDADADYEYRRGDNCNEIVWAVKDFFTEL</sequence>
<reference evidence="7 8" key="1">
    <citation type="submission" date="2011-02" db="EMBL/GenBank/DDBJ databases">
        <title>The Genome Sequence of Sphaeroforma arctica JP610.</title>
        <authorList>
            <consortium name="The Broad Institute Genome Sequencing Platform"/>
            <person name="Russ C."/>
            <person name="Cuomo C."/>
            <person name="Young S.K."/>
            <person name="Zeng Q."/>
            <person name="Gargeya S."/>
            <person name="Alvarado L."/>
            <person name="Berlin A."/>
            <person name="Chapman S.B."/>
            <person name="Chen Z."/>
            <person name="Freedman E."/>
            <person name="Gellesch M."/>
            <person name="Goldberg J."/>
            <person name="Griggs A."/>
            <person name="Gujja S."/>
            <person name="Heilman E."/>
            <person name="Heiman D."/>
            <person name="Howarth C."/>
            <person name="Mehta T."/>
            <person name="Neiman D."/>
            <person name="Pearson M."/>
            <person name="Roberts A."/>
            <person name="Saif S."/>
            <person name="Shea T."/>
            <person name="Shenoy N."/>
            <person name="Sisk P."/>
            <person name="Stolte C."/>
            <person name="Sykes S."/>
            <person name="White J."/>
            <person name="Yandava C."/>
            <person name="Burger G."/>
            <person name="Gray M.W."/>
            <person name="Holland P.W.H."/>
            <person name="King N."/>
            <person name="Lang F.B.F."/>
            <person name="Roger A.J."/>
            <person name="Ruiz-Trillo I."/>
            <person name="Haas B."/>
            <person name="Nusbaum C."/>
            <person name="Birren B."/>
        </authorList>
    </citation>
    <scope>NUCLEOTIDE SEQUENCE [LARGE SCALE GENOMIC DNA]</scope>
    <source>
        <strain evidence="7 8">JP610</strain>
    </source>
</reference>
<comment type="similarity">
    <text evidence="2">Belongs to the GOLPH3/VPS74 family.</text>
</comment>
<evidence type="ECO:0000256" key="6">
    <source>
        <dbReference type="SAM" id="MobiDB-lite"/>
    </source>
</evidence>
<dbReference type="Gene3D" id="1.10.3630.10">
    <property type="entry name" value="yeast vps74-n-term truncation variant domain like"/>
    <property type="match status" value="1"/>
</dbReference>
<dbReference type="GO" id="GO:0005802">
    <property type="term" value="C:trans-Golgi network"/>
    <property type="evidence" value="ECO:0007669"/>
    <property type="project" value="TreeGrafter"/>
</dbReference>
<dbReference type="OrthoDB" id="2189106at2759"/>
<dbReference type="Proteomes" id="UP000054560">
    <property type="component" value="Unassembled WGS sequence"/>
</dbReference>
<gene>
    <name evidence="7" type="ORF">SARC_01661</name>
</gene>
<dbReference type="eggNOG" id="KOG3983">
    <property type="taxonomic scope" value="Eukaryota"/>
</dbReference>
<keyword evidence="8" id="KW-1185">Reference proteome</keyword>
<dbReference type="Pfam" id="PF05719">
    <property type="entry name" value="GPP34"/>
    <property type="match status" value="1"/>
</dbReference>
<feature type="region of interest" description="Disordered" evidence="6">
    <location>
        <begin position="31"/>
        <end position="63"/>
    </location>
</feature>
<evidence type="ECO:0000313" key="7">
    <source>
        <dbReference type="EMBL" id="KNC86183.1"/>
    </source>
</evidence>
<dbReference type="PANTHER" id="PTHR12704">
    <property type="entry name" value="TRANS-GOLGI PROTEIN GMX33"/>
    <property type="match status" value="1"/>
</dbReference>
<evidence type="ECO:0000256" key="5">
    <source>
        <dbReference type="ARBA" id="ARBA00023136"/>
    </source>
</evidence>
<accession>A0A0L0GD68</accession>
<protein>
    <recommendedName>
        <fullName evidence="9">Golgi phosphoprotein 3</fullName>
    </recommendedName>
</protein>
<dbReference type="AlphaFoldDB" id="A0A0L0GD68"/>
<keyword evidence="5" id="KW-0472">Membrane</keyword>
<keyword evidence="3" id="KW-0333">Golgi apparatus</keyword>
<dbReference type="InterPro" id="IPR008628">
    <property type="entry name" value="GPP34-like"/>
</dbReference>
<organism evidence="7 8">
    <name type="scientific">Sphaeroforma arctica JP610</name>
    <dbReference type="NCBI Taxonomy" id="667725"/>
    <lineage>
        <taxon>Eukaryota</taxon>
        <taxon>Ichthyosporea</taxon>
        <taxon>Ichthyophonida</taxon>
        <taxon>Sphaeroforma</taxon>
    </lineage>
</organism>
<dbReference type="GO" id="GO:0031985">
    <property type="term" value="C:Golgi cisterna"/>
    <property type="evidence" value="ECO:0007669"/>
    <property type="project" value="TreeGrafter"/>
</dbReference>
<proteinExistence type="inferred from homology"/>
<evidence type="ECO:0000256" key="3">
    <source>
        <dbReference type="ARBA" id="ARBA00023034"/>
    </source>
</evidence>
<evidence type="ECO:0000313" key="8">
    <source>
        <dbReference type="Proteomes" id="UP000054560"/>
    </source>
</evidence>
<evidence type="ECO:0000256" key="4">
    <source>
        <dbReference type="ARBA" id="ARBA00023121"/>
    </source>
</evidence>
<dbReference type="RefSeq" id="XP_014160085.1">
    <property type="nucleotide sequence ID" value="XM_014304610.1"/>
</dbReference>
<evidence type="ECO:0008006" key="9">
    <source>
        <dbReference type="Google" id="ProtNLM"/>
    </source>
</evidence>
<dbReference type="PANTHER" id="PTHR12704:SF2">
    <property type="entry name" value="GOLGI PHOSPHOPROTEIN 3 HOMOLOG SAURON"/>
    <property type="match status" value="1"/>
</dbReference>
<name>A0A0L0GD68_9EUKA</name>
<dbReference type="GO" id="GO:0005829">
    <property type="term" value="C:cytosol"/>
    <property type="evidence" value="ECO:0007669"/>
    <property type="project" value="TreeGrafter"/>
</dbReference>
<dbReference type="GO" id="GO:0070273">
    <property type="term" value="F:phosphatidylinositol-4-phosphate binding"/>
    <property type="evidence" value="ECO:0007669"/>
    <property type="project" value="InterPro"/>
</dbReference>
<dbReference type="STRING" id="667725.A0A0L0GD68"/>
<keyword evidence="4" id="KW-0446">Lipid-binding</keyword>
<evidence type="ECO:0000256" key="2">
    <source>
        <dbReference type="ARBA" id="ARBA00007284"/>
    </source>
</evidence>
<dbReference type="GeneID" id="25902165"/>
<dbReference type="GO" id="GO:0007030">
    <property type="term" value="P:Golgi organization"/>
    <property type="evidence" value="ECO:0007669"/>
    <property type="project" value="TreeGrafter"/>
</dbReference>
<evidence type="ECO:0000256" key="1">
    <source>
        <dbReference type="ARBA" id="ARBA00004255"/>
    </source>
</evidence>
<dbReference type="GO" id="GO:0043001">
    <property type="term" value="P:Golgi to plasma membrane protein transport"/>
    <property type="evidence" value="ECO:0007669"/>
    <property type="project" value="TreeGrafter"/>
</dbReference>
<dbReference type="GO" id="GO:0006890">
    <property type="term" value="P:retrograde vesicle-mediated transport, Golgi to endoplasmic reticulum"/>
    <property type="evidence" value="ECO:0007669"/>
    <property type="project" value="TreeGrafter"/>
</dbReference>
<dbReference type="GO" id="GO:0048194">
    <property type="term" value="P:Golgi vesicle budding"/>
    <property type="evidence" value="ECO:0007669"/>
    <property type="project" value="TreeGrafter"/>
</dbReference>
<dbReference type="InterPro" id="IPR038261">
    <property type="entry name" value="GPP34-like_sf"/>
</dbReference>
<comment type="subcellular location">
    <subcellularLocation>
        <location evidence="1">Golgi apparatus membrane</location>
        <topology evidence="1">Peripheral membrane protein</topology>
        <orientation evidence="1">Cytoplasmic side</orientation>
    </subcellularLocation>
</comment>